<proteinExistence type="predicted"/>
<dbReference type="AlphaFoldDB" id="A0A5B7E1J4"/>
<name>A0A5B7E1J4_PORTR</name>
<reference evidence="1 2" key="1">
    <citation type="submission" date="2019-05" db="EMBL/GenBank/DDBJ databases">
        <title>Another draft genome of Portunus trituberculatus and its Hox gene families provides insights of decapod evolution.</title>
        <authorList>
            <person name="Jeong J.-H."/>
            <person name="Song I."/>
            <person name="Kim S."/>
            <person name="Choi T."/>
            <person name="Kim D."/>
            <person name="Ryu S."/>
            <person name="Kim W."/>
        </authorList>
    </citation>
    <scope>NUCLEOTIDE SEQUENCE [LARGE SCALE GENOMIC DNA]</scope>
    <source>
        <tissue evidence="1">Muscle</tissue>
    </source>
</reference>
<comment type="caution">
    <text evidence="1">The sequence shown here is derived from an EMBL/GenBank/DDBJ whole genome shotgun (WGS) entry which is preliminary data.</text>
</comment>
<sequence length="67" mass="7653">MSITIPQGNLNLSRQVIRQCTIQKQLSIKTILQRHYLEVVLQQKCALPIKTLHYSHVDKSSGFSTCN</sequence>
<gene>
    <name evidence="1" type="ORF">E2C01_019854</name>
</gene>
<accession>A0A5B7E1J4</accession>
<keyword evidence="2" id="KW-1185">Reference proteome</keyword>
<evidence type="ECO:0000313" key="2">
    <source>
        <dbReference type="Proteomes" id="UP000324222"/>
    </source>
</evidence>
<dbReference type="EMBL" id="VSRR010001637">
    <property type="protein sequence ID" value="MPC26704.1"/>
    <property type="molecule type" value="Genomic_DNA"/>
</dbReference>
<evidence type="ECO:0000313" key="1">
    <source>
        <dbReference type="EMBL" id="MPC26704.1"/>
    </source>
</evidence>
<dbReference type="Proteomes" id="UP000324222">
    <property type="component" value="Unassembled WGS sequence"/>
</dbReference>
<organism evidence="1 2">
    <name type="scientific">Portunus trituberculatus</name>
    <name type="common">Swimming crab</name>
    <name type="synonym">Neptunus trituberculatus</name>
    <dbReference type="NCBI Taxonomy" id="210409"/>
    <lineage>
        <taxon>Eukaryota</taxon>
        <taxon>Metazoa</taxon>
        <taxon>Ecdysozoa</taxon>
        <taxon>Arthropoda</taxon>
        <taxon>Crustacea</taxon>
        <taxon>Multicrustacea</taxon>
        <taxon>Malacostraca</taxon>
        <taxon>Eumalacostraca</taxon>
        <taxon>Eucarida</taxon>
        <taxon>Decapoda</taxon>
        <taxon>Pleocyemata</taxon>
        <taxon>Brachyura</taxon>
        <taxon>Eubrachyura</taxon>
        <taxon>Portunoidea</taxon>
        <taxon>Portunidae</taxon>
        <taxon>Portuninae</taxon>
        <taxon>Portunus</taxon>
    </lineage>
</organism>
<protein>
    <submittedName>
        <fullName evidence="1">Uncharacterized protein</fullName>
    </submittedName>
</protein>